<dbReference type="KEGG" id="lri:NCTC12151_00140"/>
<dbReference type="HAMAP" id="MF_00103">
    <property type="entry name" value="Fapy_DNA_glycosyl"/>
    <property type="match status" value="1"/>
</dbReference>
<dbReference type="NCBIfam" id="TIGR00577">
    <property type="entry name" value="fpg"/>
    <property type="match status" value="1"/>
</dbReference>
<dbReference type="FunFam" id="1.10.8.50:FF:000003">
    <property type="entry name" value="Formamidopyrimidine-DNA glycosylase"/>
    <property type="match status" value="1"/>
</dbReference>
<keyword evidence="10 15" id="KW-0234">DNA repair</keyword>
<feature type="domain" description="Formamidopyrimidine-DNA glycosylase catalytic" evidence="17">
    <location>
        <begin position="2"/>
        <end position="112"/>
    </location>
</feature>
<keyword evidence="6 15" id="KW-0863">Zinc-finger</keyword>
<keyword evidence="19" id="KW-1185">Reference proteome</keyword>
<dbReference type="InterPro" id="IPR012319">
    <property type="entry name" value="FPG_cat"/>
</dbReference>
<feature type="active site" description="Proton donor; for beta-elimination activity" evidence="15">
    <location>
        <position position="57"/>
    </location>
</feature>
<comment type="similarity">
    <text evidence="2 15">Belongs to the FPG family.</text>
</comment>
<dbReference type="SUPFAM" id="SSF46946">
    <property type="entry name" value="S13-like H2TH domain"/>
    <property type="match status" value="1"/>
</dbReference>
<evidence type="ECO:0000259" key="17">
    <source>
        <dbReference type="PROSITE" id="PS51068"/>
    </source>
</evidence>
<dbReference type="InterPro" id="IPR010663">
    <property type="entry name" value="Znf_FPG/IleRS"/>
</dbReference>
<dbReference type="NCBIfam" id="NF002211">
    <property type="entry name" value="PRK01103.1"/>
    <property type="match status" value="1"/>
</dbReference>
<dbReference type="InterPro" id="IPR015886">
    <property type="entry name" value="H2TH_FPG"/>
</dbReference>
<dbReference type="Pfam" id="PF01149">
    <property type="entry name" value="Fapy_DNA_glyco"/>
    <property type="match status" value="1"/>
</dbReference>
<evidence type="ECO:0000256" key="15">
    <source>
        <dbReference type="HAMAP-Rule" id="MF_00103"/>
    </source>
</evidence>
<evidence type="ECO:0000256" key="3">
    <source>
        <dbReference type="ARBA" id="ARBA00011245"/>
    </source>
</evidence>
<evidence type="ECO:0000256" key="8">
    <source>
        <dbReference type="ARBA" id="ARBA00022833"/>
    </source>
</evidence>
<dbReference type="GO" id="GO:0003684">
    <property type="term" value="F:damaged DNA binding"/>
    <property type="evidence" value="ECO:0007669"/>
    <property type="project" value="InterPro"/>
</dbReference>
<protein>
    <recommendedName>
        <fullName evidence="15">Formamidopyrimidine-DNA glycosylase</fullName>
        <shortName evidence="15">Fapy-DNA glycosylase</shortName>
        <ecNumber evidence="15">3.2.2.23</ecNumber>
    </recommendedName>
    <alternativeName>
        <fullName evidence="15">DNA-(apurinic or apyrimidinic site) lyase MutM</fullName>
        <shortName evidence="15">AP lyase MutM</shortName>
        <ecNumber evidence="15">4.2.99.18</ecNumber>
    </alternativeName>
</protein>
<dbReference type="Pfam" id="PF06827">
    <property type="entry name" value="zf-FPG_IleRS"/>
    <property type="match status" value="1"/>
</dbReference>
<keyword evidence="8 15" id="KW-0862">Zinc</keyword>
<dbReference type="FunFam" id="3.20.190.10:FF:000001">
    <property type="entry name" value="Formamidopyrimidine-DNA glycosylase"/>
    <property type="match status" value="1"/>
</dbReference>
<keyword evidence="9 15" id="KW-0238">DNA-binding</keyword>
<dbReference type="InterPro" id="IPR015887">
    <property type="entry name" value="DNA_glyclase_Znf_dom_DNA_BS"/>
</dbReference>
<proteinExistence type="inferred from homology"/>
<dbReference type="SMART" id="SM00898">
    <property type="entry name" value="Fapy_DNA_glyco"/>
    <property type="match status" value="1"/>
</dbReference>
<dbReference type="Pfam" id="PF06831">
    <property type="entry name" value="H2TH"/>
    <property type="match status" value="1"/>
</dbReference>
<evidence type="ECO:0000256" key="7">
    <source>
        <dbReference type="ARBA" id="ARBA00022801"/>
    </source>
</evidence>
<evidence type="ECO:0000256" key="5">
    <source>
        <dbReference type="ARBA" id="ARBA00022763"/>
    </source>
</evidence>
<keyword evidence="11 15" id="KW-0456">Lyase</keyword>
<comment type="catalytic activity">
    <reaction evidence="14 15">
        <text>2'-deoxyribonucleotide-(2'-deoxyribose 5'-phosphate)-2'-deoxyribonucleotide-DNA = a 3'-end 2'-deoxyribonucleotide-(2,3-dehydro-2,3-deoxyribose 5'-phosphate)-DNA + a 5'-end 5'-phospho-2'-deoxyribonucleoside-DNA + H(+)</text>
        <dbReference type="Rhea" id="RHEA:66592"/>
        <dbReference type="Rhea" id="RHEA-COMP:13180"/>
        <dbReference type="Rhea" id="RHEA-COMP:16897"/>
        <dbReference type="Rhea" id="RHEA-COMP:17067"/>
        <dbReference type="ChEBI" id="CHEBI:15378"/>
        <dbReference type="ChEBI" id="CHEBI:136412"/>
        <dbReference type="ChEBI" id="CHEBI:157695"/>
        <dbReference type="ChEBI" id="CHEBI:167181"/>
        <dbReference type="EC" id="4.2.99.18"/>
    </reaction>
</comment>
<feature type="binding site" evidence="15">
    <location>
        <position position="109"/>
    </location>
    <ligand>
        <name>DNA</name>
        <dbReference type="ChEBI" id="CHEBI:16991"/>
    </ligand>
</feature>
<feature type="active site" description="Proton donor" evidence="15">
    <location>
        <position position="3"/>
    </location>
</feature>
<feature type="domain" description="FPG-type" evidence="16">
    <location>
        <begin position="235"/>
        <end position="269"/>
    </location>
</feature>
<dbReference type="Proteomes" id="UP000249005">
    <property type="component" value="Chromosome 1"/>
</dbReference>
<feature type="binding site" evidence="15">
    <location>
        <position position="90"/>
    </location>
    <ligand>
        <name>DNA</name>
        <dbReference type="ChEBI" id="CHEBI:16991"/>
    </ligand>
</feature>
<dbReference type="CDD" id="cd08966">
    <property type="entry name" value="EcFpg-like_N"/>
    <property type="match status" value="1"/>
</dbReference>
<dbReference type="RefSeq" id="WP_111738846.1">
    <property type="nucleotide sequence ID" value="NZ_LR698987.1"/>
</dbReference>
<dbReference type="PROSITE" id="PS01242">
    <property type="entry name" value="ZF_FPG_1"/>
    <property type="match status" value="1"/>
</dbReference>
<dbReference type="GO" id="GO:0008270">
    <property type="term" value="F:zinc ion binding"/>
    <property type="evidence" value="ECO:0007669"/>
    <property type="project" value="UniProtKB-UniRule"/>
</dbReference>
<organism evidence="18 19">
    <name type="scientific">Leminorella richardii</name>
    <dbReference type="NCBI Taxonomy" id="158841"/>
    <lineage>
        <taxon>Bacteria</taxon>
        <taxon>Pseudomonadati</taxon>
        <taxon>Pseudomonadota</taxon>
        <taxon>Gammaproteobacteria</taxon>
        <taxon>Enterobacterales</taxon>
        <taxon>Budviciaceae</taxon>
        <taxon>Leminorella</taxon>
    </lineage>
</organism>
<dbReference type="EMBL" id="LS483470">
    <property type="protein sequence ID" value="SQI34335.1"/>
    <property type="molecule type" value="Genomic_DNA"/>
</dbReference>
<evidence type="ECO:0000256" key="9">
    <source>
        <dbReference type="ARBA" id="ARBA00023125"/>
    </source>
</evidence>
<evidence type="ECO:0000313" key="18">
    <source>
        <dbReference type="EMBL" id="SQI34335.1"/>
    </source>
</evidence>
<dbReference type="Gene3D" id="1.10.8.50">
    <property type="match status" value="1"/>
</dbReference>
<dbReference type="PROSITE" id="PS51066">
    <property type="entry name" value="ZF_FPG_2"/>
    <property type="match status" value="1"/>
</dbReference>
<dbReference type="EC" id="4.2.99.18" evidence="15"/>
<comment type="cofactor">
    <cofactor evidence="15">
        <name>Zn(2+)</name>
        <dbReference type="ChEBI" id="CHEBI:29105"/>
    </cofactor>
    <text evidence="15">Binds 1 zinc ion per subunit.</text>
</comment>
<evidence type="ECO:0000256" key="12">
    <source>
        <dbReference type="ARBA" id="ARBA00023268"/>
    </source>
</evidence>
<dbReference type="SUPFAM" id="SSF81624">
    <property type="entry name" value="N-terminal domain of MutM-like DNA repair proteins"/>
    <property type="match status" value="1"/>
</dbReference>
<dbReference type="GO" id="GO:0006284">
    <property type="term" value="P:base-excision repair"/>
    <property type="evidence" value="ECO:0007669"/>
    <property type="project" value="InterPro"/>
</dbReference>
<dbReference type="GO" id="GO:0034039">
    <property type="term" value="F:8-oxo-7,8-dihydroguanine DNA N-glycosylase activity"/>
    <property type="evidence" value="ECO:0007669"/>
    <property type="project" value="TreeGrafter"/>
</dbReference>
<comment type="function">
    <text evidence="15">Involved in base excision repair of DNA damaged by oxidation or by mutagenic agents. Acts as DNA glycosylase that recognizes and removes damaged bases. Has a preference for oxidized purines, such as 7,8-dihydro-8-oxoguanine (8-oxoG). Has AP (apurinic/apyrimidinic) lyase activity and introduces nicks in the DNA strand. Cleaves the DNA backbone by beta-delta elimination to generate a single-strand break at the site of the removed base with both 3'- and 5'-phosphates.</text>
</comment>
<dbReference type="EC" id="3.2.2.23" evidence="15"/>
<evidence type="ECO:0000256" key="11">
    <source>
        <dbReference type="ARBA" id="ARBA00023239"/>
    </source>
</evidence>
<comment type="catalytic activity">
    <reaction evidence="1 15">
        <text>Hydrolysis of DNA containing ring-opened 7-methylguanine residues, releasing 2,6-diamino-4-hydroxy-5-(N-methyl)formamidopyrimidine.</text>
        <dbReference type="EC" id="3.2.2.23"/>
    </reaction>
</comment>
<dbReference type="OrthoDB" id="9800855at2"/>
<dbReference type="InterPro" id="IPR035937">
    <property type="entry name" value="FPG_N"/>
</dbReference>
<keyword evidence="5 15" id="KW-0227">DNA damage</keyword>
<dbReference type="GO" id="GO:0140078">
    <property type="term" value="F:class I DNA-(apurinic or apyrimidinic site) endonuclease activity"/>
    <property type="evidence" value="ECO:0007669"/>
    <property type="project" value="UniProtKB-EC"/>
</dbReference>
<dbReference type="InterPro" id="IPR010979">
    <property type="entry name" value="Ribosomal_uS13-like_H2TH"/>
</dbReference>
<dbReference type="InterPro" id="IPR020629">
    <property type="entry name" value="FPG_Glyclase"/>
</dbReference>
<evidence type="ECO:0000256" key="13">
    <source>
        <dbReference type="ARBA" id="ARBA00023295"/>
    </source>
</evidence>
<sequence>MPELPEIETSRRGIEPHMVGYQIARVIVRQPKLRWPVSEQINALKNSPVLSIGRRAKYLLIELDSGWIIGHLGMSGSVRVLPEFIEPGKHDHVDFVLSNGKVLRYTDPRRFGSWLWTDDLADSGVLMHLGPEPLGDEFSGEYLFKKSRGKKTKIKPWLMDNRLVVGVGNIYASESLFESRILPTRPAGSLTKREADLLVAEIKRVLARSIEQGGTTLKDFLQADGKPGYFAQELQVYGRVGEPCRVCGTLIESEKLGQRSTFFCRRCQK</sequence>
<accession>A0A2X4X4G2</accession>
<name>A0A2X4X4G2_9GAMM</name>
<dbReference type="PROSITE" id="PS51068">
    <property type="entry name" value="FPG_CAT"/>
    <property type="match status" value="1"/>
</dbReference>
<dbReference type="InterPro" id="IPR000214">
    <property type="entry name" value="Znf_DNA_glyclase/AP_lyase"/>
</dbReference>
<reference evidence="18 19" key="1">
    <citation type="submission" date="2018-06" db="EMBL/GenBank/DDBJ databases">
        <authorList>
            <consortium name="Pathogen Informatics"/>
            <person name="Doyle S."/>
        </authorList>
    </citation>
    <scope>NUCLEOTIDE SEQUENCE [LARGE SCALE GENOMIC DNA]</scope>
    <source>
        <strain evidence="18 19">NCTC12151</strain>
    </source>
</reference>
<evidence type="ECO:0000256" key="1">
    <source>
        <dbReference type="ARBA" id="ARBA00001668"/>
    </source>
</evidence>
<evidence type="ECO:0000256" key="2">
    <source>
        <dbReference type="ARBA" id="ARBA00009409"/>
    </source>
</evidence>
<gene>
    <name evidence="15 18" type="primary">mutM</name>
    <name evidence="15" type="synonym">fpg</name>
    <name evidence="18" type="ORF">NCTC12151_00140</name>
</gene>
<dbReference type="SMART" id="SM01232">
    <property type="entry name" value="H2TH"/>
    <property type="match status" value="1"/>
</dbReference>
<keyword evidence="12 15" id="KW-0511">Multifunctional enzyme</keyword>
<dbReference type="PANTHER" id="PTHR22993">
    <property type="entry name" value="FORMAMIDOPYRIMIDINE-DNA GLYCOSYLASE"/>
    <property type="match status" value="1"/>
</dbReference>
<evidence type="ECO:0000256" key="14">
    <source>
        <dbReference type="ARBA" id="ARBA00044632"/>
    </source>
</evidence>
<keyword evidence="13 15" id="KW-0326">Glycosidase</keyword>
<evidence type="ECO:0000259" key="16">
    <source>
        <dbReference type="PROSITE" id="PS51066"/>
    </source>
</evidence>
<keyword evidence="4 15" id="KW-0479">Metal-binding</keyword>
<evidence type="ECO:0000313" key="19">
    <source>
        <dbReference type="Proteomes" id="UP000249005"/>
    </source>
</evidence>
<keyword evidence="7 15" id="KW-0378">Hydrolase</keyword>
<dbReference type="Gene3D" id="3.20.190.10">
    <property type="entry name" value="MutM-like, N-terminal"/>
    <property type="match status" value="1"/>
</dbReference>
<dbReference type="AlphaFoldDB" id="A0A2X4X4G2"/>
<dbReference type="SUPFAM" id="SSF57716">
    <property type="entry name" value="Glucocorticoid receptor-like (DNA-binding domain)"/>
    <property type="match status" value="1"/>
</dbReference>
<feature type="active site" description="Proton donor; for delta-elimination activity" evidence="15">
    <location>
        <position position="259"/>
    </location>
</feature>
<comment type="subunit">
    <text evidence="3 15">Monomer.</text>
</comment>
<evidence type="ECO:0000256" key="4">
    <source>
        <dbReference type="ARBA" id="ARBA00022723"/>
    </source>
</evidence>
<dbReference type="PANTHER" id="PTHR22993:SF9">
    <property type="entry name" value="FORMAMIDOPYRIMIDINE-DNA GLYCOSYLASE"/>
    <property type="match status" value="1"/>
</dbReference>
<evidence type="ECO:0000256" key="6">
    <source>
        <dbReference type="ARBA" id="ARBA00022771"/>
    </source>
</evidence>
<feature type="active site" description="Schiff-base intermediate with DNA" evidence="15">
    <location>
        <position position="2"/>
    </location>
</feature>
<evidence type="ECO:0000256" key="10">
    <source>
        <dbReference type="ARBA" id="ARBA00023204"/>
    </source>
</evidence>
<feature type="binding site" evidence="15">
    <location>
        <position position="150"/>
    </location>
    <ligand>
        <name>DNA</name>
        <dbReference type="ChEBI" id="CHEBI:16991"/>
    </ligand>
</feature>